<keyword evidence="3" id="KW-1185">Reference proteome</keyword>
<keyword evidence="1" id="KW-1133">Transmembrane helix</keyword>
<dbReference type="AlphaFoldDB" id="A0A6L9SSR9"/>
<protein>
    <submittedName>
        <fullName evidence="2">Uncharacterized protein</fullName>
    </submittedName>
</protein>
<evidence type="ECO:0000313" key="3">
    <source>
        <dbReference type="Proteomes" id="UP000483293"/>
    </source>
</evidence>
<evidence type="ECO:0000313" key="2">
    <source>
        <dbReference type="EMBL" id="NEG54863.1"/>
    </source>
</evidence>
<proteinExistence type="predicted"/>
<feature type="transmembrane region" description="Helical" evidence="1">
    <location>
        <begin position="82"/>
        <end position="100"/>
    </location>
</feature>
<comment type="caution">
    <text evidence="2">The sequence shown here is derived from an EMBL/GenBank/DDBJ whole genome shotgun (WGS) entry which is preliminary data.</text>
</comment>
<evidence type="ECO:0000256" key="1">
    <source>
        <dbReference type="SAM" id="Phobius"/>
    </source>
</evidence>
<keyword evidence="1" id="KW-0472">Membrane</keyword>
<reference evidence="2 3" key="1">
    <citation type="submission" date="2019-10" db="EMBL/GenBank/DDBJ databases">
        <title>Bifidobacterium from non-human primates.</title>
        <authorList>
            <person name="Modesto M."/>
        </authorList>
    </citation>
    <scope>NUCLEOTIDE SEQUENCE [LARGE SCALE GENOMIC DNA]</scope>
    <source>
        <strain evidence="2 3">SMA15</strain>
    </source>
</reference>
<dbReference type="RefSeq" id="WP_163196582.1">
    <property type="nucleotide sequence ID" value="NZ_WHZV01000002.1"/>
</dbReference>
<gene>
    <name evidence="2" type="ORF">GFD21_03540</name>
</gene>
<accession>A0A6L9SSR9</accession>
<keyword evidence="1" id="KW-0812">Transmembrane</keyword>
<feature type="transmembrane region" description="Helical" evidence="1">
    <location>
        <begin position="152"/>
        <end position="169"/>
    </location>
</feature>
<organism evidence="2 3">
    <name type="scientific">Bifidobacterium platyrrhinorum</name>
    <dbReference type="NCBI Taxonomy" id="2661628"/>
    <lineage>
        <taxon>Bacteria</taxon>
        <taxon>Bacillati</taxon>
        <taxon>Actinomycetota</taxon>
        <taxon>Actinomycetes</taxon>
        <taxon>Bifidobacteriales</taxon>
        <taxon>Bifidobacteriaceae</taxon>
        <taxon>Bifidobacterium</taxon>
    </lineage>
</organism>
<dbReference type="EMBL" id="WHZV01000002">
    <property type="protein sequence ID" value="NEG54863.1"/>
    <property type="molecule type" value="Genomic_DNA"/>
</dbReference>
<sequence>MHAIVDILIIALSAIALKAFFLLVKRKDDNPIINSYIPIQDIAAGSGSGFFRFTILRLIPPCIVFIGETALLKRFETNNVNTLPMLLTTVTLFVFPTYIAALRKAFTFKERVISLIMIITYFAAAILIWGLSSIFDFSILAPSNLQSFIDNIWATIIAALIVVSFFELLRNDPAQKNQDIDNYNYRVFSLVEHRIRILGPKYFKIINDAAKKYNASQSLLKAIIIYEDLNRPAIVRKLENILVLLPGAKMTVGIAQVEATIPLSDEMSIYKAAQQLSLTHEADLENTITAIRRYNPSEKYINSVLQIQSIVSKLDSPHSNLA</sequence>
<feature type="transmembrane region" description="Helical" evidence="1">
    <location>
        <begin position="7"/>
        <end position="24"/>
    </location>
</feature>
<dbReference type="Proteomes" id="UP000483293">
    <property type="component" value="Unassembled WGS sequence"/>
</dbReference>
<name>A0A6L9SSR9_9BIFI</name>
<feature type="transmembrane region" description="Helical" evidence="1">
    <location>
        <begin position="112"/>
        <end position="132"/>
    </location>
</feature>